<dbReference type="PRINTS" id="PR01217">
    <property type="entry name" value="PRICHEXTENSN"/>
</dbReference>
<feature type="region of interest" description="Disordered" evidence="1">
    <location>
        <begin position="491"/>
        <end position="715"/>
    </location>
</feature>
<feature type="compositionally biased region" description="Pro residues" evidence="1">
    <location>
        <begin position="504"/>
        <end position="515"/>
    </location>
</feature>
<reference evidence="3 4" key="1">
    <citation type="submission" date="2016-04" db="EMBL/GenBank/DDBJ databases">
        <title>Peptidophaga gingivicola gen. nov., sp. nov., isolated from human subgingival plaque.</title>
        <authorList>
            <person name="Beall C.J."/>
            <person name="Mokrzan E.M."/>
            <person name="Griffen A.L."/>
            <person name="Leys E.J."/>
        </authorList>
    </citation>
    <scope>NUCLEOTIDE SEQUENCE [LARGE SCALE GENOMIC DNA]</scope>
    <source>
        <strain evidence="3 4">BA112</strain>
    </source>
</reference>
<feature type="compositionally biased region" description="Pro residues" evidence="1">
    <location>
        <begin position="522"/>
        <end position="531"/>
    </location>
</feature>
<dbReference type="PANTHER" id="PTHR24216">
    <property type="entry name" value="PAXILLIN-RELATED"/>
    <property type="match status" value="1"/>
</dbReference>
<feature type="compositionally biased region" description="Low complexity" evidence="1">
    <location>
        <begin position="619"/>
        <end position="684"/>
    </location>
</feature>
<dbReference type="EMBL" id="LVZK01000001">
    <property type="protein sequence ID" value="OAP86107.1"/>
    <property type="molecule type" value="Genomic_DNA"/>
</dbReference>
<feature type="compositionally biased region" description="Low complexity" evidence="1">
    <location>
        <begin position="590"/>
        <end position="611"/>
    </location>
</feature>
<keyword evidence="4" id="KW-1185">Reference proteome</keyword>
<feature type="compositionally biased region" description="Pro residues" evidence="1">
    <location>
        <begin position="558"/>
        <end position="575"/>
    </location>
</feature>
<organism evidence="3 4">
    <name type="scientific">Peptidiphaga gingivicola</name>
    <dbReference type="NCBI Taxonomy" id="2741497"/>
    <lineage>
        <taxon>Bacteria</taxon>
        <taxon>Bacillati</taxon>
        <taxon>Actinomycetota</taxon>
        <taxon>Actinomycetes</taxon>
        <taxon>Actinomycetales</taxon>
        <taxon>Actinomycetaceae</taxon>
        <taxon>Peptidiphaga</taxon>
    </lineage>
</organism>
<dbReference type="AlphaFoldDB" id="A0A179B332"/>
<comment type="caution">
    <text evidence="3">The sequence shown here is derived from an EMBL/GenBank/DDBJ whole genome shotgun (WGS) entry which is preliminary data.</text>
</comment>
<dbReference type="PANTHER" id="PTHR24216:SF65">
    <property type="entry name" value="PAXILLIN-LIKE PROTEIN 1"/>
    <property type="match status" value="1"/>
</dbReference>
<dbReference type="Gene3D" id="2.60.40.1280">
    <property type="match status" value="1"/>
</dbReference>
<dbReference type="Proteomes" id="UP000078368">
    <property type="component" value="Unassembled WGS sequence"/>
</dbReference>
<gene>
    <name evidence="3" type="ORF">A4H34_02720</name>
</gene>
<evidence type="ECO:0000259" key="2">
    <source>
        <dbReference type="Pfam" id="PF25548"/>
    </source>
</evidence>
<sequence length="763" mass="77718">MGTRTLIAGVIIILVTALTAFITPSNADVNAAIAISSPTLTRTDANGDPLTAAEASHPMLVGDHASLSFAWDAAKANIAPGQSMKIGIPASFRTLEPGSQADLTIDAAGKQTAIGQCKLGRNEVDCAFDKTVDSLKARGYAAPKGKVSLRLTALAPTASPVAFTINGGQYKLAIPGGSVRERSKGYNPHTFAKVTPALTSESRSVFWTVSFGADYVAERLRETGQHMRPDGATRSTVTITDTIGPGQKFADPSKWALYHRGSAGDKEVRDVRVTGGAGTDYTTAYGDFDMSVSINGSTATVSITGPWRGQTNYGIAYPTVPDKGRITPNFAYVNTAGLGKTKIVKAAAAKYTDPFASSGLVDAQHGSFTVTSRATGPHAEAIPRRVAFPVTARYELPAGTTASDYPSWNPPGTLAADKRSGTFSLAAGIGQKVDAGSKFPAGTKITVTQDSSAALGAPEGVRWGDPSYTVDGDKGNSFVVKANTVHGVAVSTEVLSPPSDVKPTPKPSPSTPAPSPSASAPEPNPSSPTPNPSASAPEPSPSTPTPSPSATSLASDPTTPPEPTPTAPSSHPAPSPTETMPSKPVETPKPSSEPTGTAEPSPSPTTASPTEEPSPTPSESPTASPSESPSPSESTEPSPTDTPSAKASPSAAPSSPSVVVPPISPSAPAATPSPTDSQSPSGDPGAANPNGGQPSGKGKPRVRRPGSSINSPIVGTPVALPTMARAAEERPLIKTGLDMGTGVVFSVSLSLVGTGLVIRRYFS</sequence>
<evidence type="ECO:0000313" key="4">
    <source>
        <dbReference type="Proteomes" id="UP000078368"/>
    </source>
</evidence>
<dbReference type="STRING" id="1823756.A4H34_02720"/>
<dbReference type="GO" id="GO:0007155">
    <property type="term" value="P:cell adhesion"/>
    <property type="evidence" value="ECO:0007669"/>
    <property type="project" value="InterPro"/>
</dbReference>
<dbReference type="InterPro" id="IPR057686">
    <property type="entry name" value="DUF7926"/>
</dbReference>
<name>A0A179B332_9ACTO</name>
<feature type="domain" description="DUF7926" evidence="2">
    <location>
        <begin position="189"/>
        <end position="356"/>
    </location>
</feature>
<feature type="compositionally biased region" description="Low complexity" evidence="1">
    <location>
        <begin position="548"/>
        <end position="557"/>
    </location>
</feature>
<proteinExistence type="predicted"/>
<feature type="compositionally biased region" description="Pro residues" evidence="1">
    <location>
        <begin position="538"/>
        <end position="547"/>
    </location>
</feature>
<dbReference type="InterPro" id="IPR011252">
    <property type="entry name" value="Fibrogen-bd_dom1"/>
</dbReference>
<accession>A0A179B332</accession>
<dbReference type="Pfam" id="PF25548">
    <property type="entry name" value="DUF7926"/>
    <property type="match status" value="1"/>
</dbReference>
<protein>
    <recommendedName>
        <fullName evidence="2">DUF7926 domain-containing protein</fullName>
    </recommendedName>
</protein>
<evidence type="ECO:0000313" key="3">
    <source>
        <dbReference type="EMBL" id="OAP86107.1"/>
    </source>
</evidence>
<evidence type="ECO:0000256" key="1">
    <source>
        <dbReference type="SAM" id="MobiDB-lite"/>
    </source>
</evidence>